<organism evidence="1 4">
    <name type="scientific">Teichococcus wenyumeiae</name>
    <dbReference type="NCBI Taxonomy" id="2478470"/>
    <lineage>
        <taxon>Bacteria</taxon>
        <taxon>Pseudomonadati</taxon>
        <taxon>Pseudomonadota</taxon>
        <taxon>Alphaproteobacteria</taxon>
        <taxon>Acetobacterales</taxon>
        <taxon>Roseomonadaceae</taxon>
        <taxon>Roseomonas</taxon>
    </lineage>
</organism>
<protein>
    <submittedName>
        <fullName evidence="1">Uncharacterized protein</fullName>
    </submittedName>
</protein>
<gene>
    <name evidence="1" type="ORF">D6Z83_21300</name>
    <name evidence="2" type="ORF">EBE87_02235</name>
</gene>
<evidence type="ECO:0000313" key="2">
    <source>
        <dbReference type="EMBL" id="RMI27209.1"/>
    </source>
</evidence>
<evidence type="ECO:0000313" key="4">
    <source>
        <dbReference type="Proteomes" id="UP000278036"/>
    </source>
</evidence>
<dbReference type="Proteomes" id="UP000278036">
    <property type="component" value="Unassembled WGS sequence"/>
</dbReference>
<dbReference type="EMBL" id="RAQU01000180">
    <property type="protein sequence ID" value="RKK02140.1"/>
    <property type="molecule type" value="Genomic_DNA"/>
</dbReference>
<dbReference type="AlphaFoldDB" id="A0A3A9J832"/>
<reference evidence="1 4" key="1">
    <citation type="submission" date="2018-09" db="EMBL/GenBank/DDBJ databases">
        <title>Roseomonas sp. nov., isolated from feces of Tibetan antelopes in the Qinghai-Tibet plateau, China.</title>
        <authorList>
            <person name="Tian Z."/>
        </authorList>
    </citation>
    <scope>NUCLEOTIDE SEQUENCE [LARGE SCALE GENOMIC DNA]</scope>
    <source>
        <strain evidence="2 3">Z23</strain>
        <strain evidence="1 4">Z24</strain>
    </source>
</reference>
<comment type="caution">
    <text evidence="1">The sequence shown here is derived from an EMBL/GenBank/DDBJ whole genome shotgun (WGS) entry which is preliminary data.</text>
</comment>
<dbReference type="Pfam" id="PF19879">
    <property type="entry name" value="DUF6352"/>
    <property type="match status" value="1"/>
</dbReference>
<dbReference type="InParanoid" id="A0A3A9J832"/>
<name>A0A3A9J832_9PROT</name>
<accession>A0A3A9J832</accession>
<dbReference type="RefSeq" id="WP_120640228.1">
    <property type="nucleotide sequence ID" value="NZ_RAQU01000180.1"/>
</dbReference>
<evidence type="ECO:0000313" key="1">
    <source>
        <dbReference type="EMBL" id="RKK02140.1"/>
    </source>
</evidence>
<sequence length="340" mass="37593">MTDFWIASGHHLCDRDADGRLLPTPDLWRAFLARPELLPPEEACEAERALHAALLRDPLRPVGEAELAALADPDAAENWQVFLQFRDRVMAQPTLEAAWIALYRGELRGVPPLFLQMLTQLVTRAALEGVEDAYVLRAGECLFRPQRAAIHQGALLLADEEVVEAAAREGDFGTLGRLMEEAGTPTRAVELDVLADPDPAAYAARSDAHDYALDIAENRPGQHALARALEHFIRHVMGERVAIRPAAVIEDQNWSWHVGLDTEATAIANDLWHGREVAQARLARILWLGVLEFEEQSRVLPRAAGKPVYLALAMDNAQRLRLKPQNLLAGLPLLAVEEAS</sequence>
<dbReference type="Proteomes" id="UP000274097">
    <property type="component" value="Unassembled WGS sequence"/>
</dbReference>
<evidence type="ECO:0000313" key="3">
    <source>
        <dbReference type="Proteomes" id="UP000274097"/>
    </source>
</evidence>
<proteinExistence type="predicted"/>
<keyword evidence="3" id="KW-1185">Reference proteome</keyword>
<dbReference type="EMBL" id="RFLX01000001">
    <property type="protein sequence ID" value="RMI27209.1"/>
    <property type="molecule type" value="Genomic_DNA"/>
</dbReference>
<dbReference type="InterPro" id="IPR045932">
    <property type="entry name" value="DUF6352"/>
</dbReference>
<dbReference type="OrthoDB" id="7062302at2"/>